<name>A0A2N7NCL5_9VIBR</name>
<reference evidence="3" key="1">
    <citation type="submission" date="2016-07" db="EMBL/GenBank/DDBJ databases">
        <title>Nontailed viruses are major unrecognized killers of bacteria in the ocean.</title>
        <authorList>
            <person name="Kauffman K."/>
            <person name="Hussain F."/>
            <person name="Yang J."/>
            <person name="Arevalo P."/>
            <person name="Brown J."/>
            <person name="Cutler M."/>
            <person name="Kelly L."/>
            <person name="Polz M.F."/>
        </authorList>
    </citation>
    <scope>NUCLEOTIDE SEQUENCE [LARGE SCALE GENOMIC DNA]</scope>
    <source>
        <strain evidence="3">10N.222.48.A2</strain>
    </source>
</reference>
<evidence type="ECO:0000313" key="2">
    <source>
        <dbReference type="EMBL" id="TKG27973.1"/>
    </source>
</evidence>
<dbReference type="AlphaFoldDB" id="A0A2N7NCL5"/>
<dbReference type="Proteomes" id="UP000308018">
    <property type="component" value="Unassembled WGS sequence"/>
</dbReference>
<gene>
    <name evidence="1" type="ORF">BCS92_02205</name>
    <name evidence="2" type="ORF">FC057_22560</name>
</gene>
<proteinExistence type="predicted"/>
<reference evidence="1" key="2">
    <citation type="submission" date="2016-07" db="EMBL/GenBank/DDBJ databases">
        <authorList>
            <person name="Wan K."/>
            <person name="Booth B."/>
            <person name="Spirohn K."/>
            <person name="Hao T."/>
            <person name="Hu Y."/>
            <person name="Calderwood M."/>
            <person name="Hill D."/>
            <person name="Mohr S."/>
            <person name="Vidal M."/>
            <person name="Celniker S."/>
            <person name="Perrimon N."/>
        </authorList>
    </citation>
    <scope>NUCLEOTIDE SEQUENCE</scope>
    <source>
        <strain evidence="1">10N.222.48.A2</strain>
    </source>
</reference>
<dbReference type="RefSeq" id="WP_102258374.1">
    <property type="nucleotide sequence ID" value="NZ_MDBG01000002.1"/>
</dbReference>
<evidence type="ECO:0000313" key="1">
    <source>
        <dbReference type="EMBL" id="PMP09960.1"/>
    </source>
</evidence>
<protein>
    <submittedName>
        <fullName evidence="1">Uncharacterized protein</fullName>
    </submittedName>
</protein>
<evidence type="ECO:0000313" key="4">
    <source>
        <dbReference type="Proteomes" id="UP000308018"/>
    </source>
</evidence>
<sequence>MANLDYGHTKIDCNRRDFFRYAAGGAVAAGTMTYSSDSHAIVITAAAIAAGEKIGWAAKPFLDLGEMTLSELYDMFIKEMTSMFSKGATQAIDMVPNAMQQIFNNDYLHRIQPLSDPCSYNSLAHVGVKRLIQSENLARELNRQGVLSTKPLGECLPTYACSFIDSQRTEPMDEQEYLGLRDQFQRINTPQQKLESFTLDYLRVCQSAKRTLNTAILNYEMSRIYTNRHIDSFEKIRSTYQSEKWRTSMNETAADISLAQEVIYQKSSSVQIMFELLVAEQNLLVAECIDALSTKKEIQE</sequence>
<evidence type="ECO:0000313" key="3">
    <source>
        <dbReference type="Proteomes" id="UP000235579"/>
    </source>
</evidence>
<organism evidence="1 3">
    <name type="scientific">Vibrio tasmaniensis</name>
    <dbReference type="NCBI Taxonomy" id="212663"/>
    <lineage>
        <taxon>Bacteria</taxon>
        <taxon>Pseudomonadati</taxon>
        <taxon>Pseudomonadota</taxon>
        <taxon>Gammaproteobacteria</taxon>
        <taxon>Vibrionales</taxon>
        <taxon>Vibrionaceae</taxon>
        <taxon>Vibrio</taxon>
    </lineage>
</organism>
<reference evidence="1" key="3">
    <citation type="journal article" date="2018" name="Nature">
        <title>A major lineage of non-tailed dsDNA viruses as unrecognized killers of marine bacteria.</title>
        <authorList>
            <person name="Kauffman K.M."/>
            <person name="Hussain F.A."/>
            <person name="Yang J."/>
            <person name="Arevalo P."/>
            <person name="Brown J.M."/>
            <person name="Chang W.K."/>
            <person name="VanInsberghe D."/>
            <person name="Elsherbini J."/>
            <person name="Sharma R.S."/>
            <person name="Cutler M.B."/>
            <person name="Kelly L."/>
            <person name="Polz M.F."/>
        </authorList>
    </citation>
    <scope>NUCLEOTIDE SEQUENCE</scope>
    <source>
        <strain evidence="1">10N.222.48.A2</strain>
    </source>
</reference>
<dbReference type="Proteomes" id="UP000235579">
    <property type="component" value="Unassembled WGS sequence"/>
</dbReference>
<comment type="caution">
    <text evidence="1">The sequence shown here is derived from an EMBL/GenBank/DDBJ whole genome shotgun (WGS) entry which is preliminary data.</text>
</comment>
<accession>A0A2N7NCL5</accession>
<reference evidence="2 4" key="4">
    <citation type="submission" date="2019-04" db="EMBL/GenBank/DDBJ databases">
        <title>A reverse ecology approach based on a biological definition of microbial populations.</title>
        <authorList>
            <person name="Arevalo P."/>
            <person name="Vaninsberghe D."/>
            <person name="Elsherbini J."/>
            <person name="Gore J."/>
            <person name="Polz M."/>
        </authorList>
    </citation>
    <scope>NUCLEOTIDE SEQUENCE [LARGE SCALE GENOMIC DNA]</scope>
    <source>
        <strain evidence="2 4">10N.222.45.A8</strain>
    </source>
</reference>
<dbReference type="EMBL" id="SYVV01000043">
    <property type="protein sequence ID" value="TKG27973.1"/>
    <property type="molecule type" value="Genomic_DNA"/>
</dbReference>
<dbReference type="EMBL" id="MDBP01000080">
    <property type="protein sequence ID" value="PMP09960.1"/>
    <property type="molecule type" value="Genomic_DNA"/>
</dbReference>